<accession>A0A5J4QW57</accession>
<evidence type="ECO:0000313" key="1">
    <source>
        <dbReference type="EMBL" id="KAA6325100.1"/>
    </source>
</evidence>
<name>A0A5J4QW57_9ZZZZ</name>
<dbReference type="AlphaFoldDB" id="A0A5J4QW57"/>
<organism evidence="1">
    <name type="scientific">termite gut metagenome</name>
    <dbReference type="NCBI Taxonomy" id="433724"/>
    <lineage>
        <taxon>unclassified sequences</taxon>
        <taxon>metagenomes</taxon>
        <taxon>organismal metagenomes</taxon>
    </lineage>
</organism>
<protein>
    <submittedName>
        <fullName evidence="1">Uncharacterized protein</fullName>
    </submittedName>
</protein>
<comment type="caution">
    <text evidence="1">The sequence shown here is derived from an EMBL/GenBank/DDBJ whole genome shotgun (WGS) entry which is preliminary data.</text>
</comment>
<proteinExistence type="predicted"/>
<reference evidence="1" key="1">
    <citation type="submission" date="2019-03" db="EMBL/GenBank/DDBJ databases">
        <title>Single cell metagenomics reveals metabolic interactions within the superorganism composed of flagellate Streblomastix strix and complex community of Bacteroidetes bacteria on its surface.</title>
        <authorList>
            <person name="Treitli S.C."/>
            <person name="Kolisko M."/>
            <person name="Husnik F."/>
            <person name="Keeling P."/>
            <person name="Hampl V."/>
        </authorList>
    </citation>
    <scope>NUCLEOTIDE SEQUENCE</scope>
    <source>
        <strain evidence="1">STM</strain>
    </source>
</reference>
<dbReference type="EMBL" id="SNRY01002434">
    <property type="protein sequence ID" value="KAA6325100.1"/>
    <property type="molecule type" value="Genomic_DNA"/>
</dbReference>
<sequence>MIRTQHNAMIIYDDDKHSFIVKKKKEDIERIIPYLLSDKDREGNLFNENHTEYEYMIFYKKDVIENEIYEIHEKNLPGPIKRIGWLFPIRSLISTSHDYAQNPHYCRYAFVAYRKLIDKFYLEKKEGNLIDKKFEEIINDDFEDALLFIYKKELTKEIPDFKVGNYYPSFYKYGYYLSIADSNLTEIPLPERSITIHQISSDLTSNPINNEFLDKFFKSLYFENDPRLKFHILYQIIELLIEDILIHSLENIIQSFKDKKIYTRSLQDKIKKIEPEKDRINKLMEWCHMNSNNNDNLHDKCIAFLSSKKRLQVDFPESLYNFRNFIVHDFRHMADDIETVREINFEFELFIFDLLISYKHKTD</sequence>
<gene>
    <name evidence="1" type="ORF">EZS27_025647</name>
</gene>